<evidence type="ECO:0000259" key="1">
    <source>
        <dbReference type="Pfam" id="PF13460"/>
    </source>
</evidence>
<name>A0A4Z1CAN1_9RHOB</name>
<evidence type="ECO:0000313" key="3">
    <source>
        <dbReference type="Proteomes" id="UP000297972"/>
    </source>
</evidence>
<dbReference type="EMBL" id="SRPG01000085">
    <property type="protein sequence ID" value="TGN60928.1"/>
    <property type="molecule type" value="Genomic_DNA"/>
</dbReference>
<dbReference type="InterPro" id="IPR016040">
    <property type="entry name" value="NAD(P)-bd_dom"/>
</dbReference>
<protein>
    <submittedName>
        <fullName evidence="2">NmrA family transcriptional regulator</fullName>
    </submittedName>
</protein>
<keyword evidence="3" id="KW-1185">Reference proteome</keyword>
<organism evidence="2 3">
    <name type="scientific">Paracoccus liaowanqingii</name>
    <dbReference type="NCBI Taxonomy" id="2560053"/>
    <lineage>
        <taxon>Bacteria</taxon>
        <taxon>Pseudomonadati</taxon>
        <taxon>Pseudomonadota</taxon>
        <taxon>Alphaproteobacteria</taxon>
        <taxon>Rhodobacterales</taxon>
        <taxon>Paracoccaceae</taxon>
        <taxon>Paracoccus</taxon>
    </lineage>
</organism>
<dbReference type="AlphaFoldDB" id="A0A4Z1CAN1"/>
<dbReference type="PANTHER" id="PTHR47129">
    <property type="entry name" value="QUINONE OXIDOREDUCTASE 2"/>
    <property type="match status" value="1"/>
</dbReference>
<reference evidence="2 3" key="1">
    <citation type="submission" date="2019-03" db="EMBL/GenBank/DDBJ databases">
        <authorList>
            <person name="Li J."/>
        </authorList>
    </citation>
    <scope>NUCLEOTIDE SEQUENCE [LARGE SCALE GENOMIC DNA]</scope>
    <source>
        <strain evidence="2 3">3058</strain>
    </source>
</reference>
<dbReference type="InterPro" id="IPR052718">
    <property type="entry name" value="NmrA-type_oxidoreductase"/>
</dbReference>
<feature type="domain" description="NAD(P)-binding" evidence="1">
    <location>
        <begin position="49"/>
        <end position="170"/>
    </location>
</feature>
<dbReference type="RefSeq" id="WP_135817568.1">
    <property type="nucleotide sequence ID" value="NZ_SRPG01000085.1"/>
</dbReference>
<dbReference type="Proteomes" id="UP000297972">
    <property type="component" value="Unassembled WGS sequence"/>
</dbReference>
<dbReference type="InterPro" id="IPR036291">
    <property type="entry name" value="NAD(P)-bd_dom_sf"/>
</dbReference>
<dbReference type="SUPFAM" id="SSF51735">
    <property type="entry name" value="NAD(P)-binding Rossmann-fold domains"/>
    <property type="match status" value="1"/>
</dbReference>
<proteinExistence type="predicted"/>
<evidence type="ECO:0000313" key="2">
    <source>
        <dbReference type="EMBL" id="TGN60928.1"/>
    </source>
</evidence>
<accession>A0A4Z1CAN1</accession>
<gene>
    <name evidence="2" type="ORF">E4L95_10375</name>
</gene>
<dbReference type="Pfam" id="PF13460">
    <property type="entry name" value="NAD_binding_10"/>
    <property type="match status" value="1"/>
</dbReference>
<comment type="caution">
    <text evidence="2">The sequence shown here is derived from an EMBL/GenBank/DDBJ whole genome shotgun (WGS) entry which is preliminary data.</text>
</comment>
<dbReference type="PANTHER" id="PTHR47129:SF1">
    <property type="entry name" value="NMRA-LIKE DOMAIN-CONTAINING PROTEIN"/>
    <property type="match status" value="1"/>
</dbReference>
<dbReference type="Gene3D" id="3.90.25.10">
    <property type="entry name" value="UDP-galactose 4-epimerase, domain 1"/>
    <property type="match status" value="1"/>
</dbReference>
<sequence length="267" mass="28209">MILITGSSGQLATDIVALARANGIDLLTASRSRASDRPMDFDRPDTLNFRGVETLFLTSAGYAEDDVVLRRHGAVLDAARDQGVRQVIYTSLTGAGDHLGFALAHRWTERTLRDSGLSWTILRNGLYAELIGSLAAPREGRIKAPLGAGGISAVGRKDLARAAVAVLAAPAAHVGISYELSGPVAFSASDLARHLGLPYGPLSLEEERTRLSCLPLLPFQPAMLMSIYSAARAGFLHSEESDLKTLVPHPEDALSLAGSAAQNAAES</sequence>
<dbReference type="Gene3D" id="3.40.50.720">
    <property type="entry name" value="NAD(P)-binding Rossmann-like Domain"/>
    <property type="match status" value="1"/>
</dbReference>
<dbReference type="OrthoDB" id="7771794at2"/>